<feature type="domain" description="GGDEF" evidence="5">
    <location>
        <begin position="848"/>
        <end position="976"/>
    </location>
</feature>
<dbReference type="Pfam" id="PF00990">
    <property type="entry name" value="GGDEF"/>
    <property type="match status" value="1"/>
</dbReference>
<accession>A0A1H4F6K4</accession>
<evidence type="ECO:0000256" key="3">
    <source>
        <dbReference type="ARBA" id="ARBA00022729"/>
    </source>
</evidence>
<comment type="cofactor">
    <cofactor evidence="1">
        <name>Mg(2+)</name>
        <dbReference type="ChEBI" id="CHEBI:18420"/>
    </cofactor>
</comment>
<dbReference type="OrthoDB" id="9180959at2"/>
<feature type="signal peptide" evidence="4">
    <location>
        <begin position="1"/>
        <end position="25"/>
    </location>
</feature>
<dbReference type="SMART" id="SM00267">
    <property type="entry name" value="GGDEF"/>
    <property type="match status" value="1"/>
</dbReference>
<dbReference type="NCBIfam" id="TIGR00254">
    <property type="entry name" value="GGDEF"/>
    <property type="match status" value="1"/>
</dbReference>
<dbReference type="RefSeq" id="WP_091826952.1">
    <property type="nucleotide sequence ID" value="NZ_FNRJ01000010.1"/>
</dbReference>
<dbReference type="EMBL" id="FNRJ01000010">
    <property type="protein sequence ID" value="SEA92550.1"/>
    <property type="molecule type" value="Genomic_DNA"/>
</dbReference>
<name>A0A1H4F6K4_9GAMM</name>
<gene>
    <name evidence="6" type="ORF">SAMN02745729_11053</name>
</gene>
<dbReference type="SUPFAM" id="SSF53850">
    <property type="entry name" value="Periplasmic binding protein-like II"/>
    <property type="match status" value="3"/>
</dbReference>
<dbReference type="GO" id="GO:0003824">
    <property type="term" value="F:catalytic activity"/>
    <property type="evidence" value="ECO:0007669"/>
    <property type="project" value="UniProtKB-ARBA"/>
</dbReference>
<dbReference type="PANTHER" id="PTHR35936:SF32">
    <property type="entry name" value="MEMBRANE-BOUND LYTIC MUREIN TRANSGLYCOSYLASE F"/>
    <property type="match status" value="1"/>
</dbReference>
<dbReference type="SMART" id="SM00062">
    <property type="entry name" value="PBPb"/>
    <property type="match status" value="3"/>
</dbReference>
<dbReference type="Gene3D" id="3.30.70.270">
    <property type="match status" value="1"/>
</dbReference>
<evidence type="ECO:0000313" key="7">
    <source>
        <dbReference type="Proteomes" id="UP000242469"/>
    </source>
</evidence>
<dbReference type="Pfam" id="PF00497">
    <property type="entry name" value="SBP_bac_3"/>
    <property type="match status" value="3"/>
</dbReference>
<dbReference type="InterPro" id="IPR043128">
    <property type="entry name" value="Rev_trsase/Diguanyl_cyclase"/>
</dbReference>
<evidence type="ECO:0000256" key="2">
    <source>
        <dbReference type="ARBA" id="ARBA00010333"/>
    </source>
</evidence>
<dbReference type="CDD" id="cd01007">
    <property type="entry name" value="PBP2_BvgS_HisK_like"/>
    <property type="match status" value="3"/>
</dbReference>
<proteinExistence type="inferred from homology"/>
<keyword evidence="7" id="KW-1185">Reference proteome</keyword>
<feature type="chain" id="PRO_5017318349" evidence="4">
    <location>
        <begin position="26"/>
        <end position="976"/>
    </location>
</feature>
<dbReference type="InterPro" id="IPR001638">
    <property type="entry name" value="Solute-binding_3/MltF_N"/>
</dbReference>
<dbReference type="InterPro" id="IPR029787">
    <property type="entry name" value="Nucleotide_cyclase"/>
</dbReference>
<protein>
    <submittedName>
        <fullName evidence="6">Diguanylate cyclase (GGDEF) domain-containing protein</fullName>
    </submittedName>
</protein>
<sequence>MTRTLSACLASLFLLALLIASTARADNLTLDQHEQALIDSGEPITLAAMYDFVPFSFIEDGQHKGFVADLTKLLEQKTGMRIDVHTGEWSNNLRMLREQQIDVIADISFKPERTPYTLYTTPYFEIPTVVFTQKHFGEYKSLADLSGKRVGVLQNIFYLPELRSHNDIDVVEFDDYERLVRALAFGEVDAAIQNLTSGYHYASRNAYTNIKVAGEFQLRNVGREDLRFGVRVDRPEIRSLLQKGMDAITDNEWDKLIDLWVGSESLGFIRNARTVALTPEEREFVKQLPVIRVHNEENFEPYSFYEDGKPRGHSVDLVRLLAERAGLQVEFVSGKRWDDYLQMIRSGELDVMTNIVRSPEREQYMHFTTPYLRLAQALYQHSDSRPINTLEELKGKSLVLPDGFFLYEQFSRVPGVNLLASSDSLESLMMVSTGQADATIELMSVADHLSQKYGVPNLKTLSTLNIKGGEPLSLHLAVRKDLPLLRDILQKAMNSLTEKEKRELQQEWIARTNNPTHYVHLTGQELAWLESRAALRICVQRHRMPYEQITEDGRHVGAFADMLEKIRNHSGLSFRLVPVDNYATALSALQQGHCDLISKSPLLPEQQSLSFTQPLFNTSLVIATRLDEVFVSSAEQLEQKTIGVVTNDDPHLWLQQSYPELQLHTYPDLPTALNALNEGDIFAVADTLPAMARGLGQNFFANLKISGQIEPNYTARFAMRAEDATLNQIMNKALMSVTGDQRESIGNRWMTAPTYAERTDYTLVGQITLATAFALVLILLWNRKLSRLNNTIRENNLQLLDAHEELKLKNRMLEQLSVTDRLTRLKNRLYIERIFDQEIARAEQGGQYDFAVLLMDIDHFKRINDHFGHAAGDATLTDFATILRGNCREHDVIARWGGEEFMVICPNTNAESAETLAQSLCRAIREHNFPLIGHCTTSIGVTVWRPGDRQKSMSIRADTALYAAKESGRDRVCHEF</sequence>
<evidence type="ECO:0000259" key="5">
    <source>
        <dbReference type="PROSITE" id="PS50887"/>
    </source>
</evidence>
<dbReference type="InterPro" id="IPR000160">
    <property type="entry name" value="GGDEF_dom"/>
</dbReference>
<dbReference type="Gene3D" id="3.40.190.10">
    <property type="entry name" value="Periplasmic binding protein-like II"/>
    <property type="match status" value="6"/>
</dbReference>
<dbReference type="AlphaFoldDB" id="A0A1H4F6K4"/>
<dbReference type="PROSITE" id="PS50887">
    <property type="entry name" value="GGDEF"/>
    <property type="match status" value="1"/>
</dbReference>
<dbReference type="FunFam" id="3.30.70.270:FF:000001">
    <property type="entry name" value="Diguanylate cyclase domain protein"/>
    <property type="match status" value="1"/>
</dbReference>
<dbReference type="SUPFAM" id="SSF55073">
    <property type="entry name" value="Nucleotide cyclase"/>
    <property type="match status" value="1"/>
</dbReference>
<organism evidence="6 7">
    <name type="scientific">Marinobacterium iners DSM 11526</name>
    <dbReference type="NCBI Taxonomy" id="1122198"/>
    <lineage>
        <taxon>Bacteria</taxon>
        <taxon>Pseudomonadati</taxon>
        <taxon>Pseudomonadota</taxon>
        <taxon>Gammaproteobacteria</taxon>
        <taxon>Oceanospirillales</taxon>
        <taxon>Oceanospirillaceae</taxon>
        <taxon>Marinobacterium</taxon>
    </lineage>
</organism>
<comment type="similarity">
    <text evidence="2">Belongs to the bacterial solute-binding protein 3 family.</text>
</comment>
<evidence type="ECO:0000256" key="4">
    <source>
        <dbReference type="SAM" id="SignalP"/>
    </source>
</evidence>
<dbReference type="CDD" id="cd01949">
    <property type="entry name" value="GGDEF"/>
    <property type="match status" value="1"/>
</dbReference>
<dbReference type="STRING" id="1122198.SAMN02745729_11053"/>
<dbReference type="PANTHER" id="PTHR35936">
    <property type="entry name" value="MEMBRANE-BOUND LYTIC MUREIN TRANSGLYCOSYLASE F"/>
    <property type="match status" value="1"/>
</dbReference>
<dbReference type="Proteomes" id="UP000242469">
    <property type="component" value="Unassembled WGS sequence"/>
</dbReference>
<evidence type="ECO:0000313" key="6">
    <source>
        <dbReference type="EMBL" id="SEA92550.1"/>
    </source>
</evidence>
<evidence type="ECO:0000256" key="1">
    <source>
        <dbReference type="ARBA" id="ARBA00001946"/>
    </source>
</evidence>
<reference evidence="7" key="1">
    <citation type="submission" date="2016-10" db="EMBL/GenBank/DDBJ databases">
        <authorList>
            <person name="Varghese N."/>
            <person name="Submissions S."/>
        </authorList>
    </citation>
    <scope>NUCLEOTIDE SEQUENCE [LARGE SCALE GENOMIC DNA]</scope>
    <source>
        <strain evidence="7">DSM 11526</strain>
    </source>
</reference>
<keyword evidence="3 4" id="KW-0732">Signal</keyword>